<dbReference type="AlphaFoldDB" id="A0A564ZML0"/>
<protein>
    <submittedName>
        <fullName evidence="5">Insertion sequence IS21 ATP-binding protein</fullName>
    </submittedName>
</protein>
<dbReference type="InterPro" id="IPR027417">
    <property type="entry name" value="P-loop_NTPase"/>
</dbReference>
<keyword evidence="2" id="KW-0547">Nucleotide-binding</keyword>
<dbReference type="InterPro" id="IPR028350">
    <property type="entry name" value="DNAC/IstB-like"/>
</dbReference>
<dbReference type="NCBIfam" id="NF038214">
    <property type="entry name" value="IS21_help_AAA"/>
    <property type="match status" value="1"/>
</dbReference>
<evidence type="ECO:0000259" key="4">
    <source>
        <dbReference type="SMART" id="SM00382"/>
    </source>
</evidence>
<accession>A0A564ZML0</accession>
<evidence type="ECO:0000256" key="3">
    <source>
        <dbReference type="ARBA" id="ARBA00022840"/>
    </source>
</evidence>
<proteinExistence type="inferred from homology"/>
<dbReference type="EMBL" id="CABIKM010000066">
    <property type="protein sequence ID" value="VUZ86570.1"/>
    <property type="molecule type" value="Genomic_DNA"/>
</dbReference>
<dbReference type="Pfam" id="PF01695">
    <property type="entry name" value="IstB_IS21"/>
    <property type="match status" value="1"/>
</dbReference>
<feature type="domain" description="AAA+ ATPase" evidence="4">
    <location>
        <begin position="101"/>
        <end position="233"/>
    </location>
</feature>
<dbReference type="Proteomes" id="UP000334340">
    <property type="component" value="Unassembled WGS sequence"/>
</dbReference>
<dbReference type="GO" id="GO:0005524">
    <property type="term" value="F:ATP binding"/>
    <property type="evidence" value="ECO:0007669"/>
    <property type="project" value="UniProtKB-KW"/>
</dbReference>
<evidence type="ECO:0000313" key="6">
    <source>
        <dbReference type="Proteomes" id="UP000334340"/>
    </source>
</evidence>
<dbReference type="InterPro" id="IPR002611">
    <property type="entry name" value="IstB_ATP-bd"/>
</dbReference>
<dbReference type="SMART" id="SM00382">
    <property type="entry name" value="AAA"/>
    <property type="match status" value="1"/>
</dbReference>
<keyword evidence="6" id="KW-1185">Reference proteome</keyword>
<dbReference type="Gene3D" id="3.40.50.300">
    <property type="entry name" value="P-loop containing nucleotide triphosphate hydrolases"/>
    <property type="match status" value="1"/>
</dbReference>
<dbReference type="InterPro" id="IPR047661">
    <property type="entry name" value="IstB"/>
</dbReference>
<evidence type="ECO:0000256" key="1">
    <source>
        <dbReference type="ARBA" id="ARBA00008059"/>
    </source>
</evidence>
<gene>
    <name evidence="5" type="ORF">MELA_02975</name>
</gene>
<dbReference type="CDD" id="cd00009">
    <property type="entry name" value="AAA"/>
    <property type="match status" value="1"/>
</dbReference>
<dbReference type="GO" id="GO:0006260">
    <property type="term" value="P:DNA replication"/>
    <property type="evidence" value="ECO:0007669"/>
    <property type="project" value="TreeGrafter"/>
</dbReference>
<name>A0A564ZML0_9BACT</name>
<sequence>MTAAQLERLHEHCQRLRLFQSRDRLEALLQDASTREWNYADFLEAVLSEEVASKTEKHVAMRTSLARFPFVKTLEAFDFSYQPALDKKQVQALATCRFVETGENVILLGPPGVGKTHLAVGLGLKAIAHGYRVLFTTAATLISTLTKAMAEGRLEEKLKGYTVPRLLILDEIGYLPIDRLGANLFFQLISRRYERGPVILTSNQSFANWGEIFGDRVIATAILDRLLHHGITVTIRGDSYRLKEKIRAGLLKGTEATT</sequence>
<comment type="similarity">
    <text evidence="1">Belongs to the IS21/IS1162 putative ATP-binding protein family.</text>
</comment>
<organism evidence="5 6">
    <name type="scientific">Candidatus Methylomirabilis lanthanidiphila</name>
    <dbReference type="NCBI Taxonomy" id="2211376"/>
    <lineage>
        <taxon>Bacteria</taxon>
        <taxon>Candidatus Methylomirabilota</taxon>
        <taxon>Candidatus Methylomirabilia</taxon>
        <taxon>Candidatus Methylomirabilales</taxon>
        <taxon>Candidatus Methylomirabilaceae</taxon>
        <taxon>Candidatus Methylomirabilis</taxon>
    </lineage>
</organism>
<dbReference type="SUPFAM" id="SSF52540">
    <property type="entry name" value="P-loop containing nucleoside triphosphate hydrolases"/>
    <property type="match status" value="1"/>
</dbReference>
<dbReference type="PANTHER" id="PTHR30050">
    <property type="entry name" value="CHROMOSOMAL REPLICATION INITIATOR PROTEIN DNAA"/>
    <property type="match status" value="1"/>
</dbReference>
<evidence type="ECO:0000313" key="5">
    <source>
        <dbReference type="EMBL" id="VUZ86570.1"/>
    </source>
</evidence>
<keyword evidence="3 5" id="KW-0067">ATP-binding</keyword>
<dbReference type="InterPro" id="IPR003593">
    <property type="entry name" value="AAA+_ATPase"/>
</dbReference>
<dbReference type="PANTHER" id="PTHR30050:SF4">
    <property type="entry name" value="ATP-BINDING PROTEIN RV3427C IN INSERTION SEQUENCE-RELATED"/>
    <property type="match status" value="1"/>
</dbReference>
<dbReference type="PIRSF" id="PIRSF003073">
    <property type="entry name" value="DNAC_TnpB_IstB"/>
    <property type="match status" value="1"/>
</dbReference>
<evidence type="ECO:0000256" key="2">
    <source>
        <dbReference type="ARBA" id="ARBA00022741"/>
    </source>
</evidence>
<reference evidence="5 6" key="1">
    <citation type="submission" date="2019-07" db="EMBL/GenBank/DDBJ databases">
        <authorList>
            <person name="Cremers G."/>
        </authorList>
    </citation>
    <scope>NUCLEOTIDE SEQUENCE [LARGE SCALE GENOMIC DNA]</scope>
</reference>